<dbReference type="OrthoDB" id="5634360at2"/>
<evidence type="ECO:0000313" key="2">
    <source>
        <dbReference type="EMBL" id="KTC97015.1"/>
    </source>
</evidence>
<protein>
    <recommendedName>
        <fullName evidence="1">VPS9 domain-containing protein</fullName>
    </recommendedName>
</protein>
<evidence type="ECO:0000313" key="5">
    <source>
        <dbReference type="Proteomes" id="UP000251942"/>
    </source>
</evidence>
<dbReference type="PROSITE" id="PS51205">
    <property type="entry name" value="VPS9"/>
    <property type="match status" value="1"/>
</dbReference>
<dbReference type="InterPro" id="IPR054178">
    <property type="entry name" value="Lpg0393-like_VPS9"/>
</dbReference>
<evidence type="ECO:0000259" key="1">
    <source>
        <dbReference type="PROSITE" id="PS51205"/>
    </source>
</evidence>
<dbReference type="EMBL" id="UASS01000022">
    <property type="protein sequence ID" value="SPX61625.1"/>
    <property type="molecule type" value="Genomic_DNA"/>
</dbReference>
<sequence length="339" mass="38705">MSHAQDYVDALRSGCYFKALELAAFVSQKYQSMKKDLMGADELVQLGIYELSQTDIDKNDIPAINFIYNYLQYHRYLVNGEKGYTLMTFLSLASLVLAVKEDEELEEVTAATTIENANQLKSFLQDDSDFSRLIASNADRARKWIELMSQSLAEVELAKKIATMGTQSFANLDKELEQLGQQLAKEKVHFFCPLIQRRKQAQMVKEALAAFRDHLQDKLEKEGVIFSTEGGMALLVEPTTKQQKLMNRYQIIAVLVEQMKEKTVFSYGDKQVIVKAMEICYYNSPCWQERVFFQKATDIFSGGLKPLYRSLFSQEKFYKQSIEALIALDEEGAGMLTPN</sequence>
<dbReference type="AlphaFoldDB" id="A0A0W0TN43"/>
<evidence type="ECO:0000313" key="3">
    <source>
        <dbReference type="EMBL" id="SPX61625.1"/>
    </source>
</evidence>
<reference evidence="3 5" key="2">
    <citation type="submission" date="2018-06" db="EMBL/GenBank/DDBJ databases">
        <authorList>
            <consortium name="Pathogen Informatics"/>
            <person name="Doyle S."/>
        </authorList>
    </citation>
    <scope>NUCLEOTIDE SEQUENCE [LARGE SCALE GENOMIC DNA]</scope>
    <source>
        <strain evidence="3 5">NCTC12022</strain>
    </source>
</reference>
<keyword evidence="4" id="KW-1185">Reference proteome</keyword>
<dbReference type="Pfam" id="PF22035">
    <property type="entry name" value="Lpg0393_VPS9"/>
    <property type="match status" value="1"/>
</dbReference>
<dbReference type="Proteomes" id="UP000251942">
    <property type="component" value="Unassembled WGS sequence"/>
</dbReference>
<organism evidence="2 4">
    <name type="scientific">Legionella feeleii</name>
    <dbReference type="NCBI Taxonomy" id="453"/>
    <lineage>
        <taxon>Bacteria</taxon>
        <taxon>Pseudomonadati</taxon>
        <taxon>Pseudomonadota</taxon>
        <taxon>Gammaproteobacteria</taxon>
        <taxon>Legionellales</taxon>
        <taxon>Legionellaceae</taxon>
        <taxon>Legionella</taxon>
    </lineage>
</organism>
<reference evidence="2 4" key="1">
    <citation type="submission" date="2015-11" db="EMBL/GenBank/DDBJ databases">
        <title>Genomic analysis of 38 Legionella species identifies large and diverse effector repertoires.</title>
        <authorList>
            <person name="Burstein D."/>
            <person name="Amaro F."/>
            <person name="Zusman T."/>
            <person name="Lifshitz Z."/>
            <person name="Cohen O."/>
            <person name="Gilbert J.A."/>
            <person name="Pupko T."/>
            <person name="Shuman H.A."/>
            <person name="Segal G."/>
        </authorList>
    </citation>
    <scope>NUCLEOTIDE SEQUENCE [LARGE SCALE GENOMIC DNA]</scope>
    <source>
        <strain evidence="2 4">WO-44C</strain>
    </source>
</reference>
<gene>
    <name evidence="2" type="ORF">Lfee_1927</name>
    <name evidence="3" type="ORF">NCTC12022_02368</name>
</gene>
<dbReference type="Proteomes" id="UP000054698">
    <property type="component" value="Unassembled WGS sequence"/>
</dbReference>
<dbReference type="EMBL" id="LNYB01000080">
    <property type="protein sequence ID" value="KTC97015.1"/>
    <property type="molecule type" value="Genomic_DNA"/>
</dbReference>
<name>A0A0W0TN43_9GAMM</name>
<feature type="domain" description="VPS9" evidence="1">
    <location>
        <begin position="1"/>
        <end position="105"/>
    </location>
</feature>
<dbReference type="PATRIC" id="fig|453.4.peg.2111"/>
<evidence type="ECO:0000313" key="4">
    <source>
        <dbReference type="Proteomes" id="UP000054698"/>
    </source>
</evidence>
<dbReference type="InterPro" id="IPR003123">
    <property type="entry name" value="VPS9"/>
</dbReference>
<dbReference type="RefSeq" id="WP_058446194.1">
    <property type="nucleotide sequence ID" value="NZ_CAAAHT010000007.1"/>
</dbReference>
<accession>A0A0W0TN43</accession>
<proteinExistence type="predicted"/>